<keyword evidence="2" id="KW-0472">Membrane</keyword>
<gene>
    <name evidence="3" type="ORF">GCM10011335_10740</name>
</gene>
<evidence type="ECO:0008006" key="5">
    <source>
        <dbReference type="Google" id="ProtNLM"/>
    </source>
</evidence>
<protein>
    <recommendedName>
        <fullName evidence="5">Fimbrial protein</fullName>
    </recommendedName>
</protein>
<dbReference type="AlphaFoldDB" id="A0A916XTU3"/>
<dbReference type="EMBL" id="BMJJ01000002">
    <property type="protein sequence ID" value="GGD09679.1"/>
    <property type="molecule type" value="Genomic_DNA"/>
</dbReference>
<keyword evidence="2" id="KW-1133">Transmembrane helix</keyword>
<evidence type="ECO:0000313" key="4">
    <source>
        <dbReference type="Proteomes" id="UP000613160"/>
    </source>
</evidence>
<evidence type="ECO:0000313" key="3">
    <source>
        <dbReference type="EMBL" id="GGD09679.1"/>
    </source>
</evidence>
<name>A0A916XTU3_9HYPH</name>
<evidence type="ECO:0000256" key="1">
    <source>
        <dbReference type="SAM" id="MobiDB-lite"/>
    </source>
</evidence>
<reference evidence="3" key="1">
    <citation type="journal article" date="2014" name="Int. J. Syst. Evol. Microbiol.">
        <title>Complete genome sequence of Corynebacterium casei LMG S-19264T (=DSM 44701T), isolated from a smear-ripened cheese.</title>
        <authorList>
            <consortium name="US DOE Joint Genome Institute (JGI-PGF)"/>
            <person name="Walter F."/>
            <person name="Albersmeier A."/>
            <person name="Kalinowski J."/>
            <person name="Ruckert C."/>
        </authorList>
    </citation>
    <scope>NUCLEOTIDE SEQUENCE</scope>
    <source>
        <strain evidence="3">CGMCC 1.15493</strain>
    </source>
</reference>
<comment type="caution">
    <text evidence="3">The sequence shown here is derived from an EMBL/GenBank/DDBJ whole genome shotgun (WGS) entry which is preliminary data.</text>
</comment>
<reference evidence="3" key="2">
    <citation type="submission" date="2020-09" db="EMBL/GenBank/DDBJ databases">
        <authorList>
            <person name="Sun Q."/>
            <person name="Zhou Y."/>
        </authorList>
    </citation>
    <scope>NUCLEOTIDE SEQUENCE</scope>
    <source>
        <strain evidence="3">CGMCC 1.15493</strain>
    </source>
</reference>
<proteinExistence type="predicted"/>
<keyword evidence="2" id="KW-0812">Transmembrane</keyword>
<sequence length="119" mass="12472">MALGEKTAMADVNDDDDAPLDPATERLRRKMVRLLAVAVATMLIGVMAVLGAVVYKINQDSPAAGDLDLAIDLPAGSAIADMALDGDEALLRLEGATSDLLRVDLRTGAIIARYKVSPP</sequence>
<accession>A0A916XTU3</accession>
<organism evidence="3 4">
    <name type="scientific">Aureimonas glaciei</name>
    <dbReference type="NCBI Taxonomy" id="1776957"/>
    <lineage>
        <taxon>Bacteria</taxon>
        <taxon>Pseudomonadati</taxon>
        <taxon>Pseudomonadota</taxon>
        <taxon>Alphaproteobacteria</taxon>
        <taxon>Hyphomicrobiales</taxon>
        <taxon>Aurantimonadaceae</taxon>
        <taxon>Aureimonas</taxon>
    </lineage>
</organism>
<feature type="region of interest" description="Disordered" evidence="1">
    <location>
        <begin position="1"/>
        <end position="21"/>
    </location>
</feature>
<keyword evidence="4" id="KW-1185">Reference proteome</keyword>
<feature type="transmembrane region" description="Helical" evidence="2">
    <location>
        <begin position="34"/>
        <end position="55"/>
    </location>
</feature>
<evidence type="ECO:0000256" key="2">
    <source>
        <dbReference type="SAM" id="Phobius"/>
    </source>
</evidence>
<dbReference type="Proteomes" id="UP000613160">
    <property type="component" value="Unassembled WGS sequence"/>
</dbReference>